<reference evidence="3 4" key="1">
    <citation type="submission" date="2016-11" db="EMBL/GenBank/DDBJ databases">
        <authorList>
            <person name="Jaros S."/>
            <person name="Januszkiewicz K."/>
            <person name="Wedrychowicz H."/>
        </authorList>
    </citation>
    <scope>NUCLEOTIDE SEQUENCE [LARGE SCALE GENOMIC DNA]</scope>
    <source>
        <strain evidence="3 4">DSM 45627</strain>
    </source>
</reference>
<gene>
    <name evidence="3" type="ORF">SAMN05443575_3784</name>
</gene>
<keyword evidence="1" id="KW-0677">Repeat</keyword>
<sequence>MTHLDAELAEQPAAIGRLLDTLPAHVERMRALAVDATGLTLVARGSSDNAARYAQYLVPIRSGLPVTLATPSLSTVYDRTPSFAGQLVVAVSQSGRSTDIVAVLAAAREQGRPTVAITNDPGSPLAAHADHVVDLATGRERSVAATKTYTTSLVAVAGLALALGPTSGDDGAWEDLRALPGLVADALVAADAPARETARTLHPASRAVAVGRGLNLATAHETALKITELTGTQVVPYSPADLRHGPIGAVTPEVPVLLVAPDEAATTGVLDLVPELLGRGAAVHVLGAATNDASLPDGVTTIVPVPAGVPPWLSAVVAVVPGQLVARALAVSRGVDIDRPGGLSKVTVTH</sequence>
<evidence type="ECO:0000256" key="1">
    <source>
        <dbReference type="ARBA" id="ARBA00022737"/>
    </source>
</evidence>
<dbReference type="InterPro" id="IPR001347">
    <property type="entry name" value="SIS_dom"/>
</dbReference>
<name>A0A1M5SQ85_9ACTN</name>
<dbReference type="InterPro" id="IPR035466">
    <property type="entry name" value="GlmS/AgaS_SIS"/>
</dbReference>
<dbReference type="Proteomes" id="UP000186132">
    <property type="component" value="Unassembled WGS sequence"/>
</dbReference>
<keyword evidence="4" id="KW-1185">Reference proteome</keyword>
<dbReference type="GO" id="GO:0097367">
    <property type="term" value="F:carbohydrate derivative binding"/>
    <property type="evidence" value="ECO:0007669"/>
    <property type="project" value="InterPro"/>
</dbReference>
<dbReference type="STRING" id="1206085.SAMN05443575_3784"/>
<dbReference type="Gene3D" id="3.40.50.10490">
    <property type="entry name" value="Glucose-6-phosphate isomerase like protein, domain 1"/>
    <property type="match status" value="2"/>
</dbReference>
<dbReference type="PANTHER" id="PTHR10937">
    <property type="entry name" value="GLUCOSAMINE--FRUCTOSE-6-PHOSPHATE AMINOTRANSFERASE, ISOMERIZING"/>
    <property type="match status" value="1"/>
</dbReference>
<protein>
    <submittedName>
        <fullName evidence="3">Glutamine--fructose-6-phosphate transaminase</fullName>
    </submittedName>
</protein>
<dbReference type="EMBL" id="FQVU01000006">
    <property type="protein sequence ID" value="SHH40734.1"/>
    <property type="molecule type" value="Genomic_DNA"/>
</dbReference>
<dbReference type="OrthoDB" id="9761808at2"/>
<proteinExistence type="predicted"/>
<dbReference type="PROSITE" id="PS51464">
    <property type="entry name" value="SIS"/>
    <property type="match status" value="2"/>
</dbReference>
<organism evidence="3 4">
    <name type="scientific">Jatrophihabitans endophyticus</name>
    <dbReference type="NCBI Taxonomy" id="1206085"/>
    <lineage>
        <taxon>Bacteria</taxon>
        <taxon>Bacillati</taxon>
        <taxon>Actinomycetota</taxon>
        <taxon>Actinomycetes</taxon>
        <taxon>Jatrophihabitantales</taxon>
        <taxon>Jatrophihabitantaceae</taxon>
        <taxon>Jatrophihabitans</taxon>
    </lineage>
</organism>
<dbReference type="CDD" id="cd05009">
    <property type="entry name" value="SIS_GlmS_GlmD_2"/>
    <property type="match status" value="1"/>
</dbReference>
<dbReference type="Pfam" id="PF01380">
    <property type="entry name" value="SIS"/>
    <property type="match status" value="2"/>
</dbReference>
<dbReference type="RefSeq" id="WP_073391997.1">
    <property type="nucleotide sequence ID" value="NZ_FQVU01000006.1"/>
</dbReference>
<dbReference type="CDD" id="cd05008">
    <property type="entry name" value="SIS_GlmS_GlmD_1"/>
    <property type="match status" value="1"/>
</dbReference>
<evidence type="ECO:0000313" key="3">
    <source>
        <dbReference type="EMBL" id="SHH40734.1"/>
    </source>
</evidence>
<evidence type="ECO:0000259" key="2">
    <source>
        <dbReference type="PROSITE" id="PS51464"/>
    </source>
</evidence>
<accession>A0A1M5SQ85</accession>
<evidence type="ECO:0000313" key="4">
    <source>
        <dbReference type="Proteomes" id="UP000186132"/>
    </source>
</evidence>
<dbReference type="GO" id="GO:1901135">
    <property type="term" value="P:carbohydrate derivative metabolic process"/>
    <property type="evidence" value="ECO:0007669"/>
    <property type="project" value="InterPro"/>
</dbReference>
<dbReference type="InterPro" id="IPR046348">
    <property type="entry name" value="SIS_dom_sf"/>
</dbReference>
<dbReference type="SUPFAM" id="SSF53697">
    <property type="entry name" value="SIS domain"/>
    <property type="match status" value="1"/>
</dbReference>
<dbReference type="AlphaFoldDB" id="A0A1M5SQ85"/>
<dbReference type="InterPro" id="IPR035490">
    <property type="entry name" value="GlmS/FrlB_SIS"/>
</dbReference>
<feature type="domain" description="SIS" evidence="2">
    <location>
        <begin position="197"/>
        <end position="340"/>
    </location>
</feature>
<feature type="domain" description="SIS" evidence="2">
    <location>
        <begin position="29"/>
        <end position="169"/>
    </location>
</feature>
<dbReference type="PANTHER" id="PTHR10937:SF8">
    <property type="entry name" value="AMINOTRANSFERASE-RELATED"/>
    <property type="match status" value="1"/>
</dbReference>